<evidence type="ECO:0000313" key="3">
    <source>
        <dbReference type="EMBL" id="KRG63257.1"/>
    </source>
</evidence>
<dbReference type="OrthoDB" id="9806257at2"/>
<dbReference type="STRING" id="405444.ABB26_13385"/>
<dbReference type="AlphaFoldDB" id="A0A0R0C0B2"/>
<evidence type="ECO:0000259" key="2">
    <source>
        <dbReference type="Pfam" id="PF01266"/>
    </source>
</evidence>
<dbReference type="InterPro" id="IPR006076">
    <property type="entry name" value="FAD-dep_OxRdtase"/>
</dbReference>
<proteinExistence type="predicted"/>
<dbReference type="InterPro" id="IPR036188">
    <property type="entry name" value="FAD/NAD-bd_sf"/>
</dbReference>
<dbReference type="RefSeq" id="WP_057634925.1">
    <property type="nucleotide sequence ID" value="NZ_LDJI01000025.1"/>
</dbReference>
<name>A0A0R0C0B2_9GAMM</name>
<protein>
    <submittedName>
        <fullName evidence="3">D-amino acid oxidase</fullName>
    </submittedName>
</protein>
<reference evidence="3 4" key="1">
    <citation type="submission" date="2015-05" db="EMBL/GenBank/DDBJ databases">
        <title>Genome sequencing and analysis of members of genus Stenotrophomonas.</title>
        <authorList>
            <person name="Patil P.P."/>
            <person name="Midha S."/>
            <person name="Patil P.B."/>
        </authorList>
    </citation>
    <scope>NUCLEOTIDE SEQUENCE [LARGE SCALE GENOMIC DNA]</scope>
    <source>
        <strain evidence="3 4">DSM 18929</strain>
    </source>
</reference>
<comment type="caution">
    <text evidence="3">The sequence shown here is derived from an EMBL/GenBank/DDBJ whole genome shotgun (WGS) entry which is preliminary data.</text>
</comment>
<gene>
    <name evidence="3" type="ORF">ABB26_13385</name>
</gene>
<dbReference type="GO" id="GO:0005737">
    <property type="term" value="C:cytoplasm"/>
    <property type="evidence" value="ECO:0007669"/>
    <property type="project" value="TreeGrafter"/>
</dbReference>
<dbReference type="GO" id="GO:0016491">
    <property type="term" value="F:oxidoreductase activity"/>
    <property type="evidence" value="ECO:0007669"/>
    <property type="project" value="UniProtKB-KW"/>
</dbReference>
<dbReference type="SUPFAM" id="SSF54373">
    <property type="entry name" value="FAD-linked reductases, C-terminal domain"/>
    <property type="match status" value="1"/>
</dbReference>
<dbReference type="Proteomes" id="UP000050864">
    <property type="component" value="Unassembled WGS sequence"/>
</dbReference>
<dbReference type="PANTHER" id="PTHR13847">
    <property type="entry name" value="SARCOSINE DEHYDROGENASE-RELATED"/>
    <property type="match status" value="1"/>
</dbReference>
<dbReference type="Pfam" id="PF01266">
    <property type="entry name" value="DAO"/>
    <property type="match status" value="1"/>
</dbReference>
<dbReference type="SUPFAM" id="SSF51905">
    <property type="entry name" value="FAD/NAD(P)-binding domain"/>
    <property type="match status" value="1"/>
</dbReference>
<organism evidence="3 4">
    <name type="scientific">Stenotrophomonas humi</name>
    <dbReference type="NCBI Taxonomy" id="405444"/>
    <lineage>
        <taxon>Bacteria</taxon>
        <taxon>Pseudomonadati</taxon>
        <taxon>Pseudomonadota</taxon>
        <taxon>Gammaproteobacteria</taxon>
        <taxon>Lysobacterales</taxon>
        <taxon>Lysobacteraceae</taxon>
        <taxon>Stenotrophomonas</taxon>
    </lineage>
</organism>
<dbReference type="Gene3D" id="3.30.9.10">
    <property type="entry name" value="D-Amino Acid Oxidase, subunit A, domain 2"/>
    <property type="match status" value="1"/>
</dbReference>
<dbReference type="PANTHER" id="PTHR13847:SF287">
    <property type="entry name" value="FAD-DEPENDENT OXIDOREDUCTASE DOMAIN-CONTAINING PROTEIN 1"/>
    <property type="match status" value="1"/>
</dbReference>
<evidence type="ECO:0000313" key="4">
    <source>
        <dbReference type="Proteomes" id="UP000050864"/>
    </source>
</evidence>
<keyword evidence="4" id="KW-1185">Reference proteome</keyword>
<dbReference type="PATRIC" id="fig|405444.3.peg.1777"/>
<evidence type="ECO:0000256" key="1">
    <source>
        <dbReference type="ARBA" id="ARBA00023002"/>
    </source>
</evidence>
<feature type="domain" description="FAD dependent oxidoreductase" evidence="2">
    <location>
        <begin position="5"/>
        <end position="346"/>
    </location>
</feature>
<dbReference type="EMBL" id="LDJI01000025">
    <property type="protein sequence ID" value="KRG63257.1"/>
    <property type="molecule type" value="Genomic_DNA"/>
</dbReference>
<accession>A0A0R0C0B2</accession>
<dbReference type="Gene3D" id="3.50.50.60">
    <property type="entry name" value="FAD/NAD(P)-binding domain"/>
    <property type="match status" value="1"/>
</dbReference>
<keyword evidence="1" id="KW-0560">Oxidoreductase</keyword>
<sequence length="368" mass="39374">MRQFDLIVVGAGIIGAQCAHLATEGGRKVAIIEPDVVGGGVTAASMGHLVTMDDDPAELALSRYSLALWERYKDIAEAEFSRCGTLWVAATEQEMQAVPAKRERLAQAGIRTEALDAVGLRQLEPALADDLLGGMLVPDEAVIYPPRICDWLVQRAVAGGASLFLGRRVVRLRADGVELDDGSLLSGTVVVAAGNASTTLLPELPMHQRRGHLVITDRYPGLLKHQVLELGYADSAHGNADVSVAFNVQPRPTGQLLLGSSREHGQREGGINPAVLQRMLERTFRYVPALAPLKAIRVWTGQRPCTVDGRPYIGAMPGWRGIWVATGHEGLGVATSTGTAQLLLDLLDGNTPAIDPTPYDPARALVWA</sequence>